<comment type="caution">
    <text evidence="1">The sequence shown here is derived from an EMBL/GenBank/DDBJ whole genome shotgun (WGS) entry which is preliminary data.</text>
</comment>
<dbReference type="AlphaFoldDB" id="A0A8J2KPV6"/>
<keyword evidence="2" id="KW-1185">Reference proteome</keyword>
<evidence type="ECO:0000313" key="1">
    <source>
        <dbReference type="EMBL" id="CAG7819015.1"/>
    </source>
</evidence>
<accession>A0A8J2KPV6</accession>
<dbReference type="Proteomes" id="UP000708208">
    <property type="component" value="Unassembled WGS sequence"/>
</dbReference>
<dbReference type="EMBL" id="CAJVCH010436627">
    <property type="protein sequence ID" value="CAG7819015.1"/>
    <property type="molecule type" value="Genomic_DNA"/>
</dbReference>
<organism evidence="1 2">
    <name type="scientific">Allacma fusca</name>
    <dbReference type="NCBI Taxonomy" id="39272"/>
    <lineage>
        <taxon>Eukaryota</taxon>
        <taxon>Metazoa</taxon>
        <taxon>Ecdysozoa</taxon>
        <taxon>Arthropoda</taxon>
        <taxon>Hexapoda</taxon>
        <taxon>Collembola</taxon>
        <taxon>Symphypleona</taxon>
        <taxon>Sminthuridae</taxon>
        <taxon>Allacma</taxon>
    </lineage>
</organism>
<sequence length="75" mass="8623">MKGSITTQKLYMVFQNRRILSVSILFALFAAFPKALQIIVWSLLEIFCRVCINVIRLRGRKQKGTGIPPWRESLG</sequence>
<gene>
    <name evidence="1" type="ORF">AFUS01_LOCUS29487</name>
</gene>
<protein>
    <submittedName>
        <fullName evidence="1">Uncharacterized protein</fullName>
    </submittedName>
</protein>
<name>A0A8J2KPV6_9HEXA</name>
<evidence type="ECO:0000313" key="2">
    <source>
        <dbReference type="Proteomes" id="UP000708208"/>
    </source>
</evidence>
<proteinExistence type="predicted"/>
<reference evidence="1" key="1">
    <citation type="submission" date="2021-06" db="EMBL/GenBank/DDBJ databases">
        <authorList>
            <person name="Hodson N. C."/>
            <person name="Mongue J. A."/>
            <person name="Jaron S. K."/>
        </authorList>
    </citation>
    <scope>NUCLEOTIDE SEQUENCE</scope>
</reference>